<keyword evidence="1" id="KW-0175">Coiled coil</keyword>
<name>A0A3B0TS15_9ZZZZ</name>
<dbReference type="PANTHER" id="PTHR21075:SF0">
    <property type="entry name" value="ANAEROBIC RIBONUCLEOSIDE-TRIPHOSPHATE REDUCTASE"/>
    <property type="match status" value="1"/>
</dbReference>
<dbReference type="InterPro" id="IPR012833">
    <property type="entry name" value="NrdD"/>
</dbReference>
<dbReference type="AlphaFoldDB" id="A0A3B0TS15"/>
<evidence type="ECO:0000256" key="1">
    <source>
        <dbReference type="SAM" id="Coils"/>
    </source>
</evidence>
<dbReference type="Gene3D" id="3.20.70.20">
    <property type="match status" value="1"/>
</dbReference>
<sequence>ANEYIRQIEAHEIYVHDETSLKPYCVSISMYPFLFDGLTKLGGESKAPQHLESFCGEFVNLVFAISSQFAGALATVEFLLYFDYFARKDFGDDYLITNKKSVENHLQHAVYAINQPAAARGYQSVFWNVSLYDEQYFNSMFGDFVFPDMTKPKWSSVKKFQQFFMKWFNKEREKAVLTFPVVTAAMLVKEGKPVDTEFANMCAEELSEGNSFFIYQSENADSLASCCRLRSEITDNTFSYSLGAGGVATGSINVITLNMNRLIQQNNCLESEINKIHKYQVAYRKLIEEYEQAGMLPAYKAGFITLDKQFLTIGINGMVEAAESKGIKVENSEVYKEFVTNNLKIIFEANKRAKKEYGYMFNTEFVPAENLGVKNAKWDKEDGLFVPRDCYNSYFYAVEDNTINTLDKIILHGNEIIQYLDGGSALHLNLEEAPNKDGFLKLINATALAGCNYFCFNIKITICNSCDHIDKKTLQKCSKCNSIDVDYGTRVIGYLKRVSSFSTSRQVEHNIRHYHINNSKNMLQNKRVATLSNYFNSKTQIVKVVNDTFEREK</sequence>
<feature type="non-terminal residue" evidence="2">
    <location>
        <position position="1"/>
    </location>
</feature>
<dbReference type="EC" id="1.17.4.2" evidence="2"/>
<dbReference type="GO" id="GO:0009265">
    <property type="term" value="P:2'-deoxyribonucleotide biosynthetic process"/>
    <property type="evidence" value="ECO:0007669"/>
    <property type="project" value="TreeGrafter"/>
</dbReference>
<dbReference type="PANTHER" id="PTHR21075">
    <property type="entry name" value="ANAEROBIC RIBONUCLEOSIDE-TRIPHOSPHATE REDUCTASE"/>
    <property type="match status" value="1"/>
</dbReference>
<feature type="coiled-coil region" evidence="1">
    <location>
        <begin position="252"/>
        <end position="289"/>
    </location>
</feature>
<dbReference type="NCBIfam" id="TIGR02827">
    <property type="entry name" value="RNR_anaer_Bdell"/>
    <property type="match status" value="1"/>
</dbReference>
<organism evidence="2">
    <name type="scientific">hydrothermal vent metagenome</name>
    <dbReference type="NCBI Taxonomy" id="652676"/>
    <lineage>
        <taxon>unclassified sequences</taxon>
        <taxon>metagenomes</taxon>
        <taxon>ecological metagenomes</taxon>
    </lineage>
</organism>
<evidence type="ECO:0000313" key="2">
    <source>
        <dbReference type="EMBL" id="VAW21431.1"/>
    </source>
</evidence>
<proteinExistence type="predicted"/>
<accession>A0A3B0TS15</accession>
<reference evidence="2" key="1">
    <citation type="submission" date="2018-06" db="EMBL/GenBank/DDBJ databases">
        <authorList>
            <person name="Zhirakovskaya E."/>
        </authorList>
    </citation>
    <scope>NUCLEOTIDE SEQUENCE</scope>
</reference>
<dbReference type="GO" id="GO:0008998">
    <property type="term" value="F:ribonucleoside-triphosphate reductase (thioredoxin) activity"/>
    <property type="evidence" value="ECO:0007669"/>
    <property type="project" value="UniProtKB-EC"/>
</dbReference>
<gene>
    <name evidence="2" type="ORF">MNBD_BACTEROID04-1680</name>
</gene>
<dbReference type="EMBL" id="UOER01000087">
    <property type="protein sequence ID" value="VAW21431.1"/>
    <property type="molecule type" value="Genomic_DNA"/>
</dbReference>
<dbReference type="Pfam" id="PF13597">
    <property type="entry name" value="NRDD"/>
    <property type="match status" value="1"/>
</dbReference>
<dbReference type="GO" id="GO:0006260">
    <property type="term" value="P:DNA replication"/>
    <property type="evidence" value="ECO:0007669"/>
    <property type="project" value="InterPro"/>
</dbReference>
<dbReference type="GO" id="GO:0031250">
    <property type="term" value="C:anaerobic ribonucleoside-triphosphate reductase complex"/>
    <property type="evidence" value="ECO:0007669"/>
    <property type="project" value="TreeGrafter"/>
</dbReference>
<keyword evidence="2" id="KW-0560">Oxidoreductase</keyword>
<dbReference type="GO" id="GO:0004748">
    <property type="term" value="F:ribonucleoside-diphosphate reductase activity, thioredoxin disulfide as acceptor"/>
    <property type="evidence" value="ECO:0007669"/>
    <property type="project" value="TreeGrafter"/>
</dbReference>
<dbReference type="NCBIfam" id="NF006127">
    <property type="entry name" value="PRK08271.1"/>
    <property type="match status" value="1"/>
</dbReference>
<protein>
    <submittedName>
        <fullName evidence="2">Ribonucleotide reductase of class III (Anaerobic), large subunit</fullName>
        <ecNumber evidence="2">1.17.4.2</ecNumber>
    </submittedName>
</protein>
<dbReference type="SUPFAM" id="SSF51998">
    <property type="entry name" value="PFL-like glycyl radical enzymes"/>
    <property type="match status" value="1"/>
</dbReference>